<dbReference type="InterPro" id="IPR036942">
    <property type="entry name" value="Beta-barrel_TonB_sf"/>
</dbReference>
<evidence type="ECO:0000256" key="9">
    <source>
        <dbReference type="SAM" id="SignalP"/>
    </source>
</evidence>
<feature type="chain" id="PRO_5046620196" evidence="9">
    <location>
        <begin position="30"/>
        <end position="1152"/>
    </location>
</feature>
<dbReference type="InterPro" id="IPR039426">
    <property type="entry name" value="TonB-dep_rcpt-like"/>
</dbReference>
<name>A0ABS0Q9K5_9BACT</name>
<feature type="domain" description="TonB-dependent receptor plug" evidence="10">
    <location>
        <begin position="238"/>
        <end position="359"/>
    </location>
</feature>
<evidence type="ECO:0000256" key="4">
    <source>
        <dbReference type="ARBA" id="ARBA00022692"/>
    </source>
</evidence>
<keyword evidence="4 7" id="KW-0812">Transmembrane</keyword>
<dbReference type="SUPFAM" id="SSF49464">
    <property type="entry name" value="Carboxypeptidase regulatory domain-like"/>
    <property type="match status" value="1"/>
</dbReference>
<dbReference type="PROSITE" id="PS52016">
    <property type="entry name" value="TONB_DEPENDENT_REC_3"/>
    <property type="match status" value="1"/>
</dbReference>
<evidence type="ECO:0000256" key="7">
    <source>
        <dbReference type="PROSITE-ProRule" id="PRU01360"/>
    </source>
</evidence>
<sequence>MNRPITHLRRQYALPACLTAGMLVFQASAMPAAAQLLAFHQEQPATASPAAPAPVAGESVALKTLLHQWEKDHHVTIFYESSLVGSKRVVPQAGVTTLDNKLAAVLPQADLRFKKIRDDYYLIISKPEVVANSGSRTSAAGVTAADVPVSGRVTSATGEGLPGVTVLVKGTTIGTTTGADGSFSLNAPEGSTLVFSSVGFARQEVAVTGATSALAIALKDDQQALNEVVVVGYGTQSRQELTTAVTSVNSAAIERQPVAGFDQALQGQAPGVQVSAPSGAPGAGITVRIRGNATIGLNASPLYVIDGIPVLPTYDQELAVGAQRPNPLNAINPNDIESIDVLKDGAASAIYGVRASNGVVVITTKRGKVGKATVGFSTYFGRQTIRKKLDLLNGKQFAALYNDEQTNAGLSPAYNPDTVRTNTDWQNEVYRPANIQNYQLNVSGGTDKTRYYLSGGYFKQDGISLNSGFDRYTFKLNLDQQLSSRFRAGTSLNLSRTNNNNSSRSENGAGSSGTVLGTLASIPTMPVRNPDGTYAVNPFARNFDNPIGNLLETSNKAVIYQVIGNVYAELDILKNLTLRSSAGIDFRSQIENEFITRDYPGTSAPGTAEANKGSGRTGTNQQVIWLQENTLTYRPSLGDKHNLTLLAGESMQASDRFTSSASGKGYAANAVPFLSGVSVFNKPSSYEDQWGLLSFFGRATYDYEQRYLASLSLRADGSSRFRDGRKFGYFPAASVGWRVSNEPFFPQNKVVSDLKLRGSFGANGNQEFYTYQRFSQYGVGYSYPGTGITVAPGITQSAIGNNDLKWETTYQYNGGLDLGLLNNRLTFTADVYRKHTKDLLLLVSIPPSTGAEDLRILQNVGSIQNQGLELGLTTNNVQPLNGFGWTTNLNFTMNRNKVLDLGQAVDSDGKIGDRRLESGNGFVLTGQPLGVFYGYQVQSIFQTQAEVDAAAKQSPGKTAPGDIRFRDLNNDGIINDKDRTIIGNPNPKSIAGVTNTFTFKGLELSIFFQGSFGNDIYNQNLEALESMRDPINQTTRVLNRWTPTNTNTNVPRAIAADPNGNARYSDRFIEDGSYVRLKNLTLAYNLPTSLIKHAALSNLRLYVTGQNLVTWTHYSGYDPEVSSDPFSTTGQGRDFGVYPQTRTYTVGLNASF</sequence>
<dbReference type="InterPro" id="IPR023997">
    <property type="entry name" value="TonB-dep_OMP_SusC/RagA_CS"/>
</dbReference>
<comment type="caution">
    <text evidence="11">The sequence shown here is derived from an EMBL/GenBank/DDBJ whole genome shotgun (WGS) entry which is preliminary data.</text>
</comment>
<evidence type="ECO:0000256" key="2">
    <source>
        <dbReference type="ARBA" id="ARBA00022448"/>
    </source>
</evidence>
<evidence type="ECO:0000259" key="10">
    <source>
        <dbReference type="Pfam" id="PF07715"/>
    </source>
</evidence>
<keyword evidence="12" id="KW-1185">Reference proteome</keyword>
<feature type="signal peptide" evidence="9">
    <location>
        <begin position="1"/>
        <end position="29"/>
    </location>
</feature>
<comment type="subcellular location">
    <subcellularLocation>
        <location evidence="1 7">Cell outer membrane</location>
        <topology evidence="1 7">Multi-pass membrane protein</topology>
    </subcellularLocation>
</comment>
<gene>
    <name evidence="11" type="ORF">I7X13_12600</name>
</gene>
<dbReference type="InterPro" id="IPR023996">
    <property type="entry name" value="TonB-dep_OMP_SusC/RagA"/>
</dbReference>
<dbReference type="Pfam" id="PF13715">
    <property type="entry name" value="CarbopepD_reg_2"/>
    <property type="match status" value="1"/>
</dbReference>
<evidence type="ECO:0000256" key="1">
    <source>
        <dbReference type="ARBA" id="ARBA00004571"/>
    </source>
</evidence>
<proteinExistence type="inferred from homology"/>
<organism evidence="11 12">
    <name type="scientific">Hymenobacter negativus</name>
    <dbReference type="NCBI Taxonomy" id="2795026"/>
    <lineage>
        <taxon>Bacteria</taxon>
        <taxon>Pseudomonadati</taxon>
        <taxon>Bacteroidota</taxon>
        <taxon>Cytophagia</taxon>
        <taxon>Cytophagales</taxon>
        <taxon>Hymenobacteraceae</taxon>
        <taxon>Hymenobacter</taxon>
    </lineage>
</organism>
<dbReference type="EMBL" id="JAEDAE010000005">
    <property type="protein sequence ID" value="MBH8558896.1"/>
    <property type="molecule type" value="Genomic_DNA"/>
</dbReference>
<dbReference type="NCBIfam" id="TIGR04056">
    <property type="entry name" value="OMP_RagA_SusC"/>
    <property type="match status" value="1"/>
</dbReference>
<evidence type="ECO:0000256" key="8">
    <source>
        <dbReference type="SAM" id="MobiDB-lite"/>
    </source>
</evidence>
<dbReference type="Gene3D" id="2.40.170.20">
    <property type="entry name" value="TonB-dependent receptor, beta-barrel domain"/>
    <property type="match status" value="1"/>
</dbReference>
<keyword evidence="6 7" id="KW-0998">Cell outer membrane</keyword>
<dbReference type="Proteomes" id="UP000625631">
    <property type="component" value="Unassembled WGS sequence"/>
</dbReference>
<keyword evidence="11" id="KW-0675">Receptor</keyword>
<dbReference type="Gene3D" id="2.60.40.1120">
    <property type="entry name" value="Carboxypeptidase-like, regulatory domain"/>
    <property type="match status" value="1"/>
</dbReference>
<evidence type="ECO:0000256" key="3">
    <source>
        <dbReference type="ARBA" id="ARBA00022452"/>
    </source>
</evidence>
<dbReference type="RefSeq" id="WP_198075760.1">
    <property type="nucleotide sequence ID" value="NZ_JAEDAE010000005.1"/>
</dbReference>
<comment type="similarity">
    <text evidence="7">Belongs to the TonB-dependent receptor family.</text>
</comment>
<keyword evidence="2 7" id="KW-0813">Transport</keyword>
<evidence type="ECO:0000313" key="11">
    <source>
        <dbReference type="EMBL" id="MBH8558896.1"/>
    </source>
</evidence>
<dbReference type="SUPFAM" id="SSF56935">
    <property type="entry name" value="Porins"/>
    <property type="match status" value="1"/>
</dbReference>
<keyword evidence="9" id="KW-0732">Signal</keyword>
<reference evidence="11 12" key="1">
    <citation type="submission" date="2020-12" db="EMBL/GenBank/DDBJ databases">
        <title>Hymenobacter sp.</title>
        <authorList>
            <person name="Kim M.K."/>
        </authorList>
    </citation>
    <scope>NUCLEOTIDE SEQUENCE [LARGE SCALE GENOMIC DNA]</scope>
    <source>
        <strain evidence="11 12">BT442</strain>
    </source>
</reference>
<feature type="compositionally biased region" description="Low complexity" evidence="8">
    <location>
        <begin position="492"/>
        <end position="513"/>
    </location>
</feature>
<protein>
    <submittedName>
        <fullName evidence="11">TonB-dependent receptor</fullName>
    </submittedName>
</protein>
<feature type="region of interest" description="Disordered" evidence="8">
    <location>
        <begin position="492"/>
        <end position="515"/>
    </location>
</feature>
<evidence type="ECO:0000313" key="12">
    <source>
        <dbReference type="Proteomes" id="UP000625631"/>
    </source>
</evidence>
<keyword evidence="3 7" id="KW-1134">Transmembrane beta strand</keyword>
<feature type="region of interest" description="Disordered" evidence="8">
    <location>
        <begin position="597"/>
        <end position="618"/>
    </location>
</feature>
<dbReference type="InterPro" id="IPR008969">
    <property type="entry name" value="CarboxyPept-like_regulatory"/>
</dbReference>
<dbReference type="Gene3D" id="2.170.130.10">
    <property type="entry name" value="TonB-dependent receptor, plug domain"/>
    <property type="match status" value="1"/>
</dbReference>
<dbReference type="NCBIfam" id="TIGR04057">
    <property type="entry name" value="SusC_RagA_signa"/>
    <property type="match status" value="1"/>
</dbReference>
<dbReference type="InterPro" id="IPR037066">
    <property type="entry name" value="Plug_dom_sf"/>
</dbReference>
<keyword evidence="5 7" id="KW-0472">Membrane</keyword>
<evidence type="ECO:0000256" key="6">
    <source>
        <dbReference type="ARBA" id="ARBA00023237"/>
    </source>
</evidence>
<dbReference type="InterPro" id="IPR012910">
    <property type="entry name" value="Plug_dom"/>
</dbReference>
<evidence type="ECO:0000256" key="5">
    <source>
        <dbReference type="ARBA" id="ARBA00023136"/>
    </source>
</evidence>
<dbReference type="Pfam" id="PF07715">
    <property type="entry name" value="Plug"/>
    <property type="match status" value="1"/>
</dbReference>
<accession>A0ABS0Q9K5</accession>